<comment type="caution">
    <text evidence="2">The sequence shown here is derived from an EMBL/GenBank/DDBJ whole genome shotgun (WGS) entry which is preliminary data.</text>
</comment>
<reference evidence="2 3" key="1">
    <citation type="journal article" date="2013" name="Mar. Genomics">
        <title>Expression of sulfatases in Rhodopirellula baltica and the diversity of sulfatases in the genus Rhodopirellula.</title>
        <authorList>
            <person name="Wegner C.E."/>
            <person name="Richter-Heitmann T."/>
            <person name="Klindworth A."/>
            <person name="Klockow C."/>
            <person name="Richter M."/>
            <person name="Achstetter T."/>
            <person name="Glockner F.O."/>
            <person name="Harder J."/>
        </authorList>
    </citation>
    <scope>NUCLEOTIDE SEQUENCE [LARGE SCALE GENOMIC DNA]</scope>
    <source>
        <strain evidence="2 3">WH47</strain>
    </source>
</reference>
<feature type="compositionally biased region" description="Polar residues" evidence="1">
    <location>
        <begin position="81"/>
        <end position="93"/>
    </location>
</feature>
<protein>
    <submittedName>
        <fullName evidence="2">Uncharacterized protein</fullName>
    </submittedName>
</protein>
<dbReference type="PATRIC" id="fig|991778.3.peg.3043"/>
<accession>F2AT23</accession>
<evidence type="ECO:0000313" key="2">
    <source>
        <dbReference type="EMBL" id="EGF27209.1"/>
    </source>
</evidence>
<dbReference type="Proteomes" id="UP000006222">
    <property type="component" value="Unassembled WGS sequence"/>
</dbReference>
<proteinExistence type="predicted"/>
<evidence type="ECO:0000256" key="1">
    <source>
        <dbReference type="SAM" id="MobiDB-lite"/>
    </source>
</evidence>
<dbReference type="AlphaFoldDB" id="F2AT23"/>
<feature type="region of interest" description="Disordered" evidence="1">
    <location>
        <begin position="68"/>
        <end position="93"/>
    </location>
</feature>
<gene>
    <name evidence="2" type="ORF">RBWH47_00245</name>
</gene>
<organism evidence="2 3">
    <name type="scientific">Rhodopirellula baltica WH47</name>
    <dbReference type="NCBI Taxonomy" id="991778"/>
    <lineage>
        <taxon>Bacteria</taxon>
        <taxon>Pseudomonadati</taxon>
        <taxon>Planctomycetota</taxon>
        <taxon>Planctomycetia</taxon>
        <taxon>Pirellulales</taxon>
        <taxon>Pirellulaceae</taxon>
        <taxon>Rhodopirellula</taxon>
    </lineage>
</organism>
<sequence length="93" mass="10739">MSLCHEVIVVDIESSPANSRWEPCRRWDDPRLEIQLFASTQRPSSFVKWVRDIAMHVGQNLPATGGFRPNRYRTFRPGNDVSANQSGRRGNRR</sequence>
<dbReference type="EMBL" id="AFAR01000156">
    <property type="protein sequence ID" value="EGF27209.1"/>
    <property type="molecule type" value="Genomic_DNA"/>
</dbReference>
<name>F2AT23_RHOBT</name>
<evidence type="ECO:0000313" key="3">
    <source>
        <dbReference type="Proteomes" id="UP000006222"/>
    </source>
</evidence>